<dbReference type="EMBL" id="GL832977">
    <property type="protein sequence ID" value="EGD77298.1"/>
    <property type="molecule type" value="Genomic_DNA"/>
</dbReference>
<dbReference type="KEGG" id="sre:PTSG_08392"/>
<organism evidence="2">
    <name type="scientific">Salpingoeca rosetta (strain ATCC 50818 / BSB-021)</name>
    <dbReference type="NCBI Taxonomy" id="946362"/>
    <lineage>
        <taxon>Eukaryota</taxon>
        <taxon>Choanoflagellata</taxon>
        <taxon>Craspedida</taxon>
        <taxon>Salpingoecidae</taxon>
        <taxon>Salpingoeca</taxon>
    </lineage>
</organism>
<accession>F2UJJ9</accession>
<dbReference type="Gene3D" id="3.40.50.300">
    <property type="entry name" value="P-loop containing nucleotide triphosphate hydrolases"/>
    <property type="match status" value="1"/>
</dbReference>
<evidence type="ECO:0000313" key="1">
    <source>
        <dbReference type="EMBL" id="EGD77298.1"/>
    </source>
</evidence>
<evidence type="ECO:0008006" key="3">
    <source>
        <dbReference type="Google" id="ProtNLM"/>
    </source>
</evidence>
<sequence length="433" mass="48798">MGLLKEGAGKMRRNRLHCKARWWRESGVGTALVVCVAAVAVAAVALLAPTVEAVHGVCAENTFPALNTRGQHFHCICPDEFICEGCSHGCQPAMKNRCVNGFIPSCTTCRCSKETGDEEPRRKRKKRPRLGDLVDRIDAPFCEAEGEAFPASRKYDGNGTFVFVVSNGHTGTTFLGQLSTWRTVFGRVPRGYVIVHEQEADKALVQQLPFHDDWCQRALEYVADHKVPFMQRALDNLGAHTYFAAGHQIILGMLPALADILGDRVRFVRLRRNRFDTAYSYMPKRGGPCQQQCHYCLCPLDRAARCPAPSGDVWNSLNSFQQYLWSVDEVECQWQALLQSRPHLQHMEINWSGTIEPSTMQTLASFLGMTFAEDVQVAQTVQSNEHVSRKKRGEKNMTLLHEWARDYEQRLRLPHCNDYTCIVDAADTQQHGT</sequence>
<dbReference type="InterPro" id="IPR027417">
    <property type="entry name" value="P-loop_NTPase"/>
</dbReference>
<dbReference type="InParanoid" id="F2UJJ9"/>
<dbReference type="OMA" id="DENECQW"/>
<gene>
    <name evidence="1" type="ORF">PTSG_08392</name>
</gene>
<dbReference type="SUPFAM" id="SSF52540">
    <property type="entry name" value="P-loop containing nucleoside triphosphate hydrolases"/>
    <property type="match status" value="1"/>
</dbReference>
<protein>
    <recommendedName>
        <fullName evidence="3">Sulfotransferase domain-containing protein</fullName>
    </recommendedName>
</protein>
<dbReference type="GeneID" id="16071201"/>
<keyword evidence="2" id="KW-1185">Reference proteome</keyword>
<dbReference type="Proteomes" id="UP000007799">
    <property type="component" value="Unassembled WGS sequence"/>
</dbReference>
<reference evidence="1" key="1">
    <citation type="submission" date="2009-08" db="EMBL/GenBank/DDBJ databases">
        <title>Annotation of Salpingoeca rosetta.</title>
        <authorList>
            <consortium name="The Broad Institute Genome Sequencing Platform"/>
            <person name="Russ C."/>
            <person name="Cuomo C."/>
            <person name="Burger G."/>
            <person name="Gray M.W."/>
            <person name="Holland P.W.H."/>
            <person name="King N."/>
            <person name="Lang F.B.F."/>
            <person name="Roger A.J."/>
            <person name="Ruiz-Trillo I."/>
            <person name="Young S.K."/>
            <person name="Zeng Q."/>
            <person name="Gargeya S."/>
            <person name="Alvarado L."/>
            <person name="Berlin A."/>
            <person name="Chapman S.B."/>
            <person name="Chen Z."/>
            <person name="Freedman E."/>
            <person name="Gellesch M."/>
            <person name="Goldberg J."/>
            <person name="Griggs A."/>
            <person name="Gujja S."/>
            <person name="Heilman E."/>
            <person name="Heiman D."/>
            <person name="Howarth C."/>
            <person name="Mehta T."/>
            <person name="Neiman D."/>
            <person name="Pearson M."/>
            <person name="Roberts A."/>
            <person name="Saif S."/>
            <person name="Shea T."/>
            <person name="Shenoy N."/>
            <person name="Sisk P."/>
            <person name="Stolte C."/>
            <person name="Sykes S."/>
            <person name="White J."/>
            <person name="Yandava C."/>
            <person name="Haas B."/>
            <person name="Nusbaum C."/>
            <person name="Birren B."/>
        </authorList>
    </citation>
    <scope>NUCLEOTIDE SEQUENCE [LARGE SCALE GENOMIC DNA]</scope>
    <source>
        <strain evidence="1">ATCC 50818</strain>
    </source>
</reference>
<dbReference type="AlphaFoldDB" id="F2UJJ9"/>
<proteinExistence type="predicted"/>
<dbReference type="RefSeq" id="XP_004990642.1">
    <property type="nucleotide sequence ID" value="XM_004990585.1"/>
</dbReference>
<name>F2UJJ9_SALR5</name>
<evidence type="ECO:0000313" key="2">
    <source>
        <dbReference type="Proteomes" id="UP000007799"/>
    </source>
</evidence>